<name>D9WHN1_9ACTN</name>
<feature type="domain" description="DUF1996" evidence="3">
    <location>
        <begin position="238"/>
        <end position="470"/>
    </location>
</feature>
<evidence type="ECO:0000256" key="1">
    <source>
        <dbReference type="SAM" id="MobiDB-lite"/>
    </source>
</evidence>
<evidence type="ECO:0000259" key="3">
    <source>
        <dbReference type="Pfam" id="PF09362"/>
    </source>
</evidence>
<accession>D9WHN1</accession>
<dbReference type="PANTHER" id="PTHR43662:SF3">
    <property type="entry name" value="DOMAIN PROTEIN, PUTATIVE (AFU_ORTHOLOGUE AFUA_6G11970)-RELATED"/>
    <property type="match status" value="1"/>
</dbReference>
<dbReference type="AlphaFoldDB" id="D9WHN1"/>
<feature type="region of interest" description="Disordered" evidence="1">
    <location>
        <begin position="156"/>
        <end position="194"/>
    </location>
</feature>
<dbReference type="HOGENOM" id="CLU_025573_0_0_11"/>
<dbReference type="RefSeq" id="WP_009713105.1">
    <property type="nucleotide sequence ID" value="NZ_GG657754.1"/>
</dbReference>
<organism evidence="4 5">
    <name type="scientific">Streptomyces himastatinicus ATCC 53653</name>
    <dbReference type="NCBI Taxonomy" id="457427"/>
    <lineage>
        <taxon>Bacteria</taxon>
        <taxon>Bacillati</taxon>
        <taxon>Actinomycetota</taxon>
        <taxon>Actinomycetes</taxon>
        <taxon>Kitasatosporales</taxon>
        <taxon>Streptomycetaceae</taxon>
        <taxon>Streptomyces</taxon>
        <taxon>Streptomyces violaceusniger group</taxon>
    </lineage>
</organism>
<evidence type="ECO:0000256" key="2">
    <source>
        <dbReference type="SAM" id="SignalP"/>
    </source>
</evidence>
<feature type="signal peptide" evidence="2">
    <location>
        <begin position="1"/>
        <end position="38"/>
    </location>
</feature>
<dbReference type="OrthoDB" id="581239at2"/>
<feature type="chain" id="PRO_5003131259" evidence="2">
    <location>
        <begin position="39"/>
        <end position="491"/>
    </location>
</feature>
<dbReference type="STRING" id="457427.SSOG_00995"/>
<gene>
    <name evidence="4" type="ORF">SSOG_00995</name>
</gene>
<dbReference type="PANTHER" id="PTHR43662">
    <property type="match status" value="1"/>
</dbReference>
<keyword evidence="5" id="KW-1185">Reference proteome</keyword>
<dbReference type="EMBL" id="GG657754">
    <property type="protein sequence ID" value="EFL21283.1"/>
    <property type="molecule type" value="Genomic_DNA"/>
</dbReference>
<sequence length="491" mass="52408">MRRNTRRRSKVARRAIVATAALALGAGGLVTVNMYASADAGDSQQSDTRGRELSARASTIDCPDVGQRLSAVPQRARAEVDRELALLDKQVAEAYQRLAGSQRAIQQDANFAQNAIMGPLKDKRTAAIDRISIAIGRVAATPQGLDGLATCTLKASGNQPGGGQGGNQGGGQGENQGGNQGGNQGQTGNGPVAADFVDITGVQPNARTPRPARGASKGLFTTKCGVNANKLYNTDNVIVAPGVSNGAHHTHDYVGNQANNAFADNNAFARGRTTCQNQGDKSTYYWPVLRLQDGTREFDADRQGGGAEGNTGRILTAKKVTLEYAGNPRGKVVAMPRFLRIITGDAKAFSNGTANANASWSCTGFENRQLKDKYPICPQGSDVVRTSKFQSCWDGKNADSANHRSHVAFTDADGRCPKGFVAIPQLVQRLVYDVDAPSLKDNGKTRPFFAVDGFPEQLHKPVTDHGDFINVFDERVMKQMVRCINSGRTCR</sequence>
<protein>
    <submittedName>
        <fullName evidence="4">Putative secreted protein</fullName>
    </submittedName>
</protein>
<evidence type="ECO:0000313" key="4">
    <source>
        <dbReference type="EMBL" id="EFL21283.1"/>
    </source>
</evidence>
<evidence type="ECO:0000313" key="5">
    <source>
        <dbReference type="Proteomes" id="UP000003963"/>
    </source>
</evidence>
<dbReference type="InterPro" id="IPR018535">
    <property type="entry name" value="DUF1996"/>
</dbReference>
<proteinExistence type="predicted"/>
<reference evidence="4 5" key="1">
    <citation type="submission" date="2009-02" db="EMBL/GenBank/DDBJ databases">
        <title>Annotation of Streptomyces hygroscopicus strain ATCC 53653.</title>
        <authorList>
            <consortium name="The Broad Institute Genome Sequencing Platform"/>
            <consortium name="Broad Institute Microbial Sequencing Center"/>
            <person name="Fischbach M."/>
            <person name="Godfrey P."/>
            <person name="Ward D."/>
            <person name="Young S."/>
            <person name="Zeng Q."/>
            <person name="Koehrsen M."/>
            <person name="Alvarado L."/>
            <person name="Berlin A.M."/>
            <person name="Bochicchio J."/>
            <person name="Borenstein D."/>
            <person name="Chapman S.B."/>
            <person name="Chen Z."/>
            <person name="Engels R."/>
            <person name="Freedman E."/>
            <person name="Gellesch M."/>
            <person name="Goldberg J."/>
            <person name="Griggs A."/>
            <person name="Gujja S."/>
            <person name="Heilman E.R."/>
            <person name="Heiman D.I."/>
            <person name="Hepburn T.A."/>
            <person name="Howarth C."/>
            <person name="Jen D."/>
            <person name="Larson L."/>
            <person name="Lewis B."/>
            <person name="Mehta T."/>
            <person name="Park D."/>
            <person name="Pearson M."/>
            <person name="Richards J."/>
            <person name="Roberts A."/>
            <person name="Saif S."/>
            <person name="Shea T.D."/>
            <person name="Shenoy N."/>
            <person name="Sisk P."/>
            <person name="Stolte C."/>
            <person name="Sykes S.N."/>
            <person name="Thomson T."/>
            <person name="Walk T."/>
            <person name="White J."/>
            <person name="Yandava C."/>
            <person name="Straight P."/>
            <person name="Clardy J."/>
            <person name="Hung D."/>
            <person name="Kolter R."/>
            <person name="Mekalanos J."/>
            <person name="Walker S."/>
            <person name="Walsh C.T."/>
            <person name="Wieland-Brown L.C."/>
            <person name="Haas B."/>
            <person name="Nusbaum C."/>
            <person name="Birren B."/>
        </authorList>
    </citation>
    <scope>NUCLEOTIDE SEQUENCE [LARGE SCALE GENOMIC DNA]</scope>
    <source>
        <strain evidence="4 5">ATCC 53653</strain>
    </source>
</reference>
<dbReference type="Proteomes" id="UP000003963">
    <property type="component" value="Unassembled WGS sequence"/>
</dbReference>
<dbReference type="Pfam" id="PF09362">
    <property type="entry name" value="DUF1996"/>
    <property type="match status" value="1"/>
</dbReference>
<keyword evidence="2" id="KW-0732">Signal</keyword>
<feature type="compositionally biased region" description="Gly residues" evidence="1">
    <location>
        <begin position="159"/>
        <end position="188"/>
    </location>
</feature>